<dbReference type="SUPFAM" id="SSF55874">
    <property type="entry name" value="ATPase domain of HSP90 chaperone/DNA topoisomerase II/histidine kinase"/>
    <property type="match status" value="1"/>
</dbReference>
<dbReference type="SMART" id="SM00387">
    <property type="entry name" value="HATPase_c"/>
    <property type="match status" value="1"/>
</dbReference>
<keyword evidence="10" id="KW-0067">ATP-binding</keyword>
<protein>
    <recommendedName>
        <fullName evidence="3">histidine kinase</fullName>
        <ecNumber evidence="3">2.7.13.3</ecNumber>
    </recommendedName>
</protein>
<keyword evidence="7 14" id="KW-0812">Transmembrane</keyword>
<keyword evidence="5" id="KW-0597">Phosphoprotein</keyword>
<evidence type="ECO:0000313" key="18">
    <source>
        <dbReference type="Proteomes" id="UP001589785"/>
    </source>
</evidence>
<evidence type="ECO:0000259" key="16">
    <source>
        <dbReference type="PROSITE" id="PS50885"/>
    </source>
</evidence>
<dbReference type="InterPro" id="IPR003594">
    <property type="entry name" value="HATPase_dom"/>
</dbReference>
<dbReference type="Gene3D" id="3.30.565.10">
    <property type="entry name" value="Histidine kinase-like ATPase, C-terminal domain"/>
    <property type="match status" value="1"/>
</dbReference>
<evidence type="ECO:0000256" key="3">
    <source>
        <dbReference type="ARBA" id="ARBA00012438"/>
    </source>
</evidence>
<evidence type="ECO:0000313" key="17">
    <source>
        <dbReference type="EMBL" id="MFC0296689.1"/>
    </source>
</evidence>
<dbReference type="Gene3D" id="1.10.8.500">
    <property type="entry name" value="HAMP domain in histidine kinase"/>
    <property type="match status" value="1"/>
</dbReference>
<dbReference type="InterPro" id="IPR003660">
    <property type="entry name" value="HAMP_dom"/>
</dbReference>
<keyword evidence="9 17" id="KW-0418">Kinase</keyword>
<reference evidence="17 18" key="1">
    <citation type="submission" date="2024-09" db="EMBL/GenBank/DDBJ databases">
        <authorList>
            <person name="Sun Q."/>
            <person name="Mori K."/>
        </authorList>
    </citation>
    <scope>NUCLEOTIDE SEQUENCE [LARGE SCALE GENOMIC DNA]</scope>
    <source>
        <strain evidence="17 18">CCM 7224</strain>
    </source>
</reference>
<evidence type="ECO:0000256" key="1">
    <source>
        <dbReference type="ARBA" id="ARBA00000085"/>
    </source>
</evidence>
<dbReference type="PANTHER" id="PTHR34220:SF7">
    <property type="entry name" value="SENSOR HISTIDINE KINASE YPDA"/>
    <property type="match status" value="1"/>
</dbReference>
<dbReference type="PROSITE" id="PS50885">
    <property type="entry name" value="HAMP"/>
    <property type="match status" value="1"/>
</dbReference>
<accession>A0ABV6GQM2</accession>
<feature type="domain" description="Histidine kinase" evidence="15">
    <location>
        <begin position="410"/>
        <end position="592"/>
    </location>
</feature>
<feature type="transmembrane region" description="Helical" evidence="14">
    <location>
        <begin position="292"/>
        <end position="314"/>
    </location>
</feature>
<keyword evidence="12" id="KW-0902">Two-component regulatory system</keyword>
<dbReference type="GO" id="GO:0004673">
    <property type="term" value="F:protein histidine kinase activity"/>
    <property type="evidence" value="ECO:0007669"/>
    <property type="project" value="UniProtKB-EC"/>
</dbReference>
<dbReference type="SMART" id="SM00304">
    <property type="entry name" value="HAMP"/>
    <property type="match status" value="1"/>
</dbReference>
<feature type="domain" description="HAMP" evidence="16">
    <location>
        <begin position="316"/>
        <end position="368"/>
    </location>
</feature>
<evidence type="ECO:0000256" key="4">
    <source>
        <dbReference type="ARBA" id="ARBA00022475"/>
    </source>
</evidence>
<dbReference type="InterPro" id="IPR036890">
    <property type="entry name" value="HATPase_C_sf"/>
</dbReference>
<evidence type="ECO:0000256" key="13">
    <source>
        <dbReference type="ARBA" id="ARBA00023136"/>
    </source>
</evidence>
<evidence type="ECO:0000256" key="12">
    <source>
        <dbReference type="ARBA" id="ARBA00023012"/>
    </source>
</evidence>
<evidence type="ECO:0000256" key="5">
    <source>
        <dbReference type="ARBA" id="ARBA00022553"/>
    </source>
</evidence>
<sequence length="595" mass="68906">MLRVIKRWRVSHWPIRYKFVSLLLISMIVPALGLGSLVGWAVDRIIERQVNENTLQLISQVNQTLEFYADNMQNVTYLIAFNPEMKAFLDRASSRNDYEMRQFLQGITTLYPEIAGILVVNEYGDYISNEMYSRSSQPLTNEWWYREAVKNKGIFKMIGHPIGRNVISHAHYTNAEVVSAVRAILDPETQKVKGVVLIDLKLRVIAEAAKNIRLGKWGYLLVMDEQGKSIYTPSRSILTAVPLRWIKGNSGAFSKSINGQHIQFIYQRSPFTNWTTIGVFPSDESALEVKEIHFYIVSFIFFVSFIAIGASYYLSFSLSRPISQLTAFMKRAQAGDLTVRYHDNRMDEIGVLGRSFNHMLDQMQRFITLAEWRERQRWEAELRGWQAQIKPHFLYNTLDTIQWMARKKGADDVAELVNALARLFRIGLSQGKDMILLDEEVEHIKSYLRIQKVRYRDKLNYTFDIPEHLRQFYVLKLLLQPIVENAIYHGIKQRRGPGHIWIQVREHDGVMYIRVKDDGIGMPRDRLEELRKGLAIDFTSGDQEGRMKKVKGYGMVNVQARLQLTFGPSYRLHIDSEEGKGTTVTIVHPIITHLP</sequence>
<keyword evidence="13 14" id="KW-0472">Membrane</keyword>
<dbReference type="PROSITE" id="PS50109">
    <property type="entry name" value="HIS_KIN"/>
    <property type="match status" value="1"/>
</dbReference>
<name>A0ABV6GQM2_9BACL</name>
<evidence type="ECO:0000256" key="2">
    <source>
        <dbReference type="ARBA" id="ARBA00004651"/>
    </source>
</evidence>
<evidence type="ECO:0000259" key="15">
    <source>
        <dbReference type="PROSITE" id="PS50109"/>
    </source>
</evidence>
<keyword evidence="11 14" id="KW-1133">Transmembrane helix</keyword>
<dbReference type="RefSeq" id="WP_066232408.1">
    <property type="nucleotide sequence ID" value="NZ_JBHLVN010000019.1"/>
</dbReference>
<dbReference type="Pfam" id="PF02518">
    <property type="entry name" value="HATPase_c"/>
    <property type="match status" value="1"/>
</dbReference>
<keyword evidence="6 17" id="KW-0808">Transferase</keyword>
<evidence type="ECO:0000256" key="8">
    <source>
        <dbReference type="ARBA" id="ARBA00022741"/>
    </source>
</evidence>
<keyword evidence="18" id="KW-1185">Reference proteome</keyword>
<comment type="caution">
    <text evidence="17">The sequence shown here is derived from an EMBL/GenBank/DDBJ whole genome shotgun (WGS) entry which is preliminary data.</text>
</comment>
<evidence type="ECO:0000256" key="14">
    <source>
        <dbReference type="SAM" id="Phobius"/>
    </source>
</evidence>
<dbReference type="SUPFAM" id="SSF158472">
    <property type="entry name" value="HAMP domain-like"/>
    <property type="match status" value="1"/>
</dbReference>
<dbReference type="InterPro" id="IPR010559">
    <property type="entry name" value="Sig_transdc_His_kin_internal"/>
</dbReference>
<dbReference type="EMBL" id="JBHLVN010000019">
    <property type="protein sequence ID" value="MFC0296689.1"/>
    <property type="molecule type" value="Genomic_DNA"/>
</dbReference>
<comment type="subcellular location">
    <subcellularLocation>
        <location evidence="2">Cell membrane</location>
        <topology evidence="2">Multi-pass membrane protein</topology>
    </subcellularLocation>
</comment>
<dbReference type="EC" id="2.7.13.3" evidence="3"/>
<evidence type="ECO:0000256" key="9">
    <source>
        <dbReference type="ARBA" id="ARBA00022777"/>
    </source>
</evidence>
<dbReference type="Pfam" id="PF02743">
    <property type="entry name" value="dCache_1"/>
    <property type="match status" value="1"/>
</dbReference>
<dbReference type="InterPro" id="IPR005467">
    <property type="entry name" value="His_kinase_dom"/>
</dbReference>
<dbReference type="Gene3D" id="3.30.450.20">
    <property type="entry name" value="PAS domain"/>
    <property type="match status" value="1"/>
</dbReference>
<gene>
    <name evidence="17" type="ORF">ACFFHQ_04265</name>
</gene>
<dbReference type="CDD" id="cd06225">
    <property type="entry name" value="HAMP"/>
    <property type="match status" value="1"/>
</dbReference>
<feature type="transmembrane region" description="Helical" evidence="14">
    <location>
        <begin position="20"/>
        <end position="42"/>
    </location>
</feature>
<evidence type="ECO:0000256" key="11">
    <source>
        <dbReference type="ARBA" id="ARBA00022989"/>
    </source>
</evidence>
<evidence type="ECO:0000256" key="6">
    <source>
        <dbReference type="ARBA" id="ARBA00022679"/>
    </source>
</evidence>
<evidence type="ECO:0000256" key="7">
    <source>
        <dbReference type="ARBA" id="ARBA00022692"/>
    </source>
</evidence>
<keyword evidence="4" id="KW-1003">Cell membrane</keyword>
<dbReference type="InterPro" id="IPR033479">
    <property type="entry name" value="dCache_1"/>
</dbReference>
<evidence type="ECO:0000256" key="10">
    <source>
        <dbReference type="ARBA" id="ARBA00022840"/>
    </source>
</evidence>
<dbReference type="PANTHER" id="PTHR34220">
    <property type="entry name" value="SENSOR HISTIDINE KINASE YPDA"/>
    <property type="match status" value="1"/>
</dbReference>
<comment type="catalytic activity">
    <reaction evidence="1">
        <text>ATP + protein L-histidine = ADP + protein N-phospho-L-histidine.</text>
        <dbReference type="EC" id="2.7.13.3"/>
    </reaction>
</comment>
<dbReference type="Pfam" id="PF06580">
    <property type="entry name" value="His_kinase"/>
    <property type="match status" value="1"/>
</dbReference>
<dbReference type="Pfam" id="PF00672">
    <property type="entry name" value="HAMP"/>
    <property type="match status" value="1"/>
</dbReference>
<dbReference type="InterPro" id="IPR050640">
    <property type="entry name" value="Bact_2-comp_sensor_kinase"/>
</dbReference>
<dbReference type="Proteomes" id="UP001589785">
    <property type="component" value="Unassembled WGS sequence"/>
</dbReference>
<keyword evidence="8" id="KW-0547">Nucleotide-binding</keyword>
<organism evidence="17 18">
    <name type="scientific">Geobacillus jurassicus</name>
    <dbReference type="NCBI Taxonomy" id="235932"/>
    <lineage>
        <taxon>Bacteria</taxon>
        <taxon>Bacillati</taxon>
        <taxon>Bacillota</taxon>
        <taxon>Bacilli</taxon>
        <taxon>Bacillales</taxon>
        <taxon>Anoxybacillaceae</taxon>
        <taxon>Geobacillus</taxon>
    </lineage>
</organism>
<proteinExistence type="predicted"/>